<keyword evidence="8" id="KW-0539">Nucleus</keyword>
<dbReference type="PRINTS" id="PR01276">
    <property type="entry name" value="TYPE2KERATIN"/>
</dbReference>
<dbReference type="Pfam" id="PF00038">
    <property type="entry name" value="Filament"/>
    <property type="match status" value="1"/>
</dbReference>
<dbReference type="GO" id="GO:0016363">
    <property type="term" value="C:nuclear matrix"/>
    <property type="evidence" value="ECO:0007669"/>
    <property type="project" value="UniProtKB-SubCell"/>
</dbReference>
<evidence type="ECO:0000256" key="9">
    <source>
        <dbReference type="ARBA" id="ARBA00037766"/>
    </source>
</evidence>
<comment type="subcellular location">
    <subcellularLocation>
        <location evidence="2">Cytoplasm</location>
    </subcellularLocation>
    <subcellularLocation>
        <location evidence="1">Nucleus matrix</location>
    </subcellularLocation>
    <subcellularLocation>
        <location evidence="3">Nucleus</location>
        <location evidence="3">Nucleoplasm</location>
    </subcellularLocation>
</comment>
<protein>
    <recommendedName>
        <fullName evidence="10">Keratin, type II cytoskeletal 8</fullName>
    </recommendedName>
    <alternativeName>
        <fullName evidence="12">Cytokeratin-8</fullName>
    </alternativeName>
    <alternativeName>
        <fullName evidence="11">Keratin-8</fullName>
    </alternativeName>
</protein>
<dbReference type="GeneID" id="114764804"/>
<dbReference type="GO" id="GO:0005654">
    <property type="term" value="C:nucleoplasm"/>
    <property type="evidence" value="ECO:0007669"/>
    <property type="project" value="UniProtKB-SubCell"/>
</dbReference>
<evidence type="ECO:0000256" key="1">
    <source>
        <dbReference type="ARBA" id="ARBA00004109"/>
    </source>
</evidence>
<evidence type="ECO:0000259" key="15">
    <source>
        <dbReference type="PROSITE" id="PS51842"/>
    </source>
</evidence>
<evidence type="ECO:0000256" key="8">
    <source>
        <dbReference type="ARBA" id="ARBA00023242"/>
    </source>
</evidence>
<feature type="coiled-coil region" evidence="13">
    <location>
        <begin position="217"/>
        <end position="319"/>
    </location>
</feature>
<dbReference type="Gene3D" id="1.20.5.1160">
    <property type="entry name" value="Vasodilator-stimulated phosphoprotein"/>
    <property type="match status" value="1"/>
</dbReference>
<keyword evidence="5" id="KW-0416">Keratin</keyword>
<dbReference type="Gene3D" id="1.20.5.170">
    <property type="match status" value="1"/>
</dbReference>
<dbReference type="InterPro" id="IPR039008">
    <property type="entry name" value="IF_rod_dom"/>
</dbReference>
<evidence type="ECO:0000256" key="2">
    <source>
        <dbReference type="ARBA" id="ARBA00004496"/>
    </source>
</evidence>
<reference evidence="16 17" key="1">
    <citation type="submission" date="2020-06" db="EMBL/GenBank/DDBJ databases">
        <authorList>
            <consortium name="Wellcome Sanger Institute Data Sharing"/>
        </authorList>
    </citation>
    <scope>NUCLEOTIDE SEQUENCE [LARGE SCALE GENOMIC DNA]</scope>
</reference>
<evidence type="ECO:0000256" key="13">
    <source>
        <dbReference type="SAM" id="Coils"/>
    </source>
</evidence>
<dbReference type="GO" id="GO:0045095">
    <property type="term" value="C:keratin filament"/>
    <property type="evidence" value="ECO:0007669"/>
    <property type="project" value="InterPro"/>
</dbReference>
<dbReference type="PROSITE" id="PS51842">
    <property type="entry name" value="IF_ROD_2"/>
    <property type="match status" value="1"/>
</dbReference>
<keyword evidence="7 13" id="KW-0175">Coiled coil</keyword>
<feature type="compositionally biased region" description="Polar residues" evidence="14">
    <location>
        <begin position="18"/>
        <end position="27"/>
    </location>
</feature>
<dbReference type="GeneTree" id="ENSGT00940000161090"/>
<evidence type="ECO:0000256" key="3">
    <source>
        <dbReference type="ARBA" id="ARBA00004642"/>
    </source>
</evidence>
<name>A0AAY4BA51_9TELE</name>
<dbReference type="PANTHER" id="PTHR45616">
    <property type="entry name" value="GATA-TYPE DOMAIN-CONTAINING PROTEIN"/>
    <property type="match status" value="1"/>
</dbReference>
<dbReference type="PANTHER" id="PTHR45616:SF26">
    <property type="entry name" value="KERATIN, TYPE II CYTOSKELETAL 8"/>
    <property type="match status" value="1"/>
</dbReference>
<feature type="region of interest" description="Disordered" evidence="14">
    <location>
        <begin position="1"/>
        <end position="47"/>
    </location>
</feature>
<keyword evidence="6" id="KW-0403">Intermediate filament</keyword>
<accession>A0AAY4BA51</accession>
<proteinExistence type="predicted"/>
<dbReference type="GO" id="GO:0005737">
    <property type="term" value="C:cytoplasm"/>
    <property type="evidence" value="ECO:0007669"/>
    <property type="project" value="UniProtKB-SubCell"/>
</dbReference>
<dbReference type="SUPFAM" id="SSF64593">
    <property type="entry name" value="Intermediate filament protein, coiled coil region"/>
    <property type="match status" value="2"/>
</dbReference>
<evidence type="ECO:0000256" key="6">
    <source>
        <dbReference type="ARBA" id="ARBA00022754"/>
    </source>
</evidence>
<evidence type="ECO:0000313" key="16">
    <source>
        <dbReference type="Ensembl" id="ENSDCDP00010017843.1"/>
    </source>
</evidence>
<dbReference type="FunFam" id="1.20.5.1160:FF:000001">
    <property type="entry name" value="Keratin type II"/>
    <property type="match status" value="1"/>
</dbReference>
<evidence type="ECO:0000256" key="7">
    <source>
        <dbReference type="ARBA" id="ARBA00023054"/>
    </source>
</evidence>
<reference evidence="16" key="2">
    <citation type="submission" date="2025-08" db="UniProtKB">
        <authorList>
            <consortium name="Ensembl"/>
        </authorList>
    </citation>
    <scope>IDENTIFICATION</scope>
</reference>
<dbReference type="SMART" id="SM01391">
    <property type="entry name" value="Filament"/>
    <property type="match status" value="1"/>
</dbReference>
<gene>
    <name evidence="16" type="primary">LOC114764804</name>
</gene>
<dbReference type="Gene3D" id="1.20.5.500">
    <property type="entry name" value="Single helix bin"/>
    <property type="match status" value="1"/>
</dbReference>
<dbReference type="RefSeq" id="XP_028810575.1">
    <property type="nucleotide sequence ID" value="XM_028954742.1"/>
</dbReference>
<evidence type="ECO:0000256" key="10">
    <source>
        <dbReference type="ARBA" id="ARBA00039429"/>
    </source>
</evidence>
<evidence type="ECO:0000256" key="4">
    <source>
        <dbReference type="ARBA" id="ARBA00022490"/>
    </source>
</evidence>
<reference evidence="16" key="3">
    <citation type="submission" date="2025-09" db="UniProtKB">
        <authorList>
            <consortium name="Ensembl"/>
        </authorList>
    </citation>
    <scope>IDENTIFICATION</scope>
</reference>
<keyword evidence="17" id="KW-1185">Reference proteome</keyword>
<feature type="domain" description="IF rod" evidence="15">
    <location>
        <begin position="44"/>
        <end position="355"/>
    </location>
</feature>
<evidence type="ECO:0000313" key="17">
    <source>
        <dbReference type="Proteomes" id="UP000694580"/>
    </source>
</evidence>
<dbReference type="Proteomes" id="UP000694580">
    <property type="component" value="Chromosome 15"/>
</dbReference>
<feature type="compositionally biased region" description="Basic and acidic residues" evidence="14">
    <location>
        <begin position="33"/>
        <end position="47"/>
    </location>
</feature>
<dbReference type="AlphaFoldDB" id="A0AAY4BA51"/>
<comment type="function">
    <text evidence="9">Together with KRT19, helps to link the contractile apparatus to dystrophin at the costameres of striated muscle.</text>
</comment>
<organism evidence="16 17">
    <name type="scientific">Denticeps clupeoides</name>
    <name type="common">denticle herring</name>
    <dbReference type="NCBI Taxonomy" id="299321"/>
    <lineage>
        <taxon>Eukaryota</taxon>
        <taxon>Metazoa</taxon>
        <taxon>Chordata</taxon>
        <taxon>Craniata</taxon>
        <taxon>Vertebrata</taxon>
        <taxon>Euteleostomi</taxon>
        <taxon>Actinopterygii</taxon>
        <taxon>Neopterygii</taxon>
        <taxon>Teleostei</taxon>
        <taxon>Clupei</taxon>
        <taxon>Clupeiformes</taxon>
        <taxon>Denticipitoidei</taxon>
        <taxon>Denticipitidae</taxon>
        <taxon>Denticeps</taxon>
    </lineage>
</organism>
<dbReference type="InterPro" id="IPR003054">
    <property type="entry name" value="Keratin_II"/>
</dbReference>
<sequence>MHLSSSSTGDMAHKAGGFSSQSYSPRGQASAKLDPHDQKAKNDEKDQMVGLNDKFVSYITKVQNLELENRKLTTKLKILQEQESYRGNIEDEVSKLGRGLLQQIDGLDRDRQKLETELQHGQSDVEQSRQRYEDELQKKAEAENDFVVAKKDVDDGYLHKVALELELENLNEELEFLKHGYQEEIKELQSLIYNEKVVMKPTTKSDLDMSEMVETVKAQYESMAQRSREEAEQWNRKKMDNMVLKAGQHEQEVRDIKKEIADVNRHIQRLRMELEALKKKKENLELEGLQREEDGQTALVQTREQIVELEKALRATKQLIAQQVCDYQELMNLKLALDIEIATYQKLLDGEEKRLNGYPRQLRDF</sequence>
<evidence type="ECO:0000256" key="12">
    <source>
        <dbReference type="ARBA" id="ARBA00042964"/>
    </source>
</evidence>
<feature type="coiled-coil region" evidence="13">
    <location>
        <begin position="62"/>
        <end position="191"/>
    </location>
</feature>
<evidence type="ECO:0000256" key="11">
    <source>
        <dbReference type="ARBA" id="ARBA00042886"/>
    </source>
</evidence>
<dbReference type="Ensembl" id="ENSDCDT00010018907.1">
    <property type="protein sequence ID" value="ENSDCDP00010017843.1"/>
    <property type="gene ID" value="ENSDCDG00010008148.1"/>
</dbReference>
<evidence type="ECO:0000256" key="5">
    <source>
        <dbReference type="ARBA" id="ARBA00022744"/>
    </source>
</evidence>
<keyword evidence="4" id="KW-0963">Cytoplasm</keyword>
<evidence type="ECO:0000256" key="14">
    <source>
        <dbReference type="SAM" id="MobiDB-lite"/>
    </source>
</evidence>